<dbReference type="EMBL" id="JADWOX010000034">
    <property type="protein sequence ID" value="MBI1687018.1"/>
    <property type="molecule type" value="Genomic_DNA"/>
</dbReference>
<keyword evidence="1" id="KW-0472">Membrane</keyword>
<evidence type="ECO:0000313" key="3">
    <source>
        <dbReference type="Proteomes" id="UP000639859"/>
    </source>
</evidence>
<sequence length="75" mass="7914">MFSTEYKLSAQRAVSVAYSPVYSTARPDAADAFEGFYGKASNCDWGLGRKLVIVVSIAVASWAGVFAGASFLLGL</sequence>
<comment type="caution">
    <text evidence="2">The sequence shown here is derived from an EMBL/GenBank/DDBJ whole genome shotgun (WGS) entry which is preliminary data.</text>
</comment>
<keyword evidence="1" id="KW-0812">Transmembrane</keyword>
<accession>A0ABS0T563</accession>
<dbReference type="RefSeq" id="WP_198578901.1">
    <property type="nucleotide sequence ID" value="NZ_JADWOX010000034.1"/>
</dbReference>
<proteinExistence type="predicted"/>
<protein>
    <submittedName>
        <fullName evidence="2">Uncharacterized protein</fullName>
    </submittedName>
</protein>
<name>A0ABS0T563_9CAUL</name>
<evidence type="ECO:0000256" key="1">
    <source>
        <dbReference type="SAM" id="Phobius"/>
    </source>
</evidence>
<reference evidence="2 3" key="1">
    <citation type="submission" date="2020-11" db="EMBL/GenBank/DDBJ databases">
        <title>genome sequence of strain KACC 18849.</title>
        <authorList>
            <person name="Gao J."/>
            <person name="Zhang X."/>
        </authorList>
    </citation>
    <scope>NUCLEOTIDE SEQUENCE [LARGE SCALE GENOMIC DNA]</scope>
    <source>
        <strain evidence="2 3">KACC 18849</strain>
    </source>
</reference>
<keyword evidence="1" id="KW-1133">Transmembrane helix</keyword>
<evidence type="ECO:0000313" key="2">
    <source>
        <dbReference type="EMBL" id="MBI1687018.1"/>
    </source>
</evidence>
<organism evidence="2 3">
    <name type="scientific">Caulobacter hibisci</name>
    <dbReference type="NCBI Taxonomy" id="2035993"/>
    <lineage>
        <taxon>Bacteria</taxon>
        <taxon>Pseudomonadati</taxon>
        <taxon>Pseudomonadota</taxon>
        <taxon>Alphaproteobacteria</taxon>
        <taxon>Caulobacterales</taxon>
        <taxon>Caulobacteraceae</taxon>
        <taxon>Caulobacter</taxon>
    </lineage>
</organism>
<keyword evidence="3" id="KW-1185">Reference proteome</keyword>
<dbReference type="Proteomes" id="UP000639859">
    <property type="component" value="Unassembled WGS sequence"/>
</dbReference>
<gene>
    <name evidence="2" type="ORF">I4Q42_25385</name>
</gene>
<feature type="transmembrane region" description="Helical" evidence="1">
    <location>
        <begin position="51"/>
        <end position="73"/>
    </location>
</feature>